<sequence length="241" mass="26681">MSTQPLLGQHTENGTNPRPRRRKLPRRFLSSLLTAQDGIEIMLQCEDGELRDELTKRWRDHKLEELNFVGTVGALLASCLSSTSAWPNVLNNGRDKPWTVRALWFSGLVFALFSVLIAGLQSMRLHRLSAHRDGLRKIRAGLCGSKTGGVRRPGRAQVYSWEASPIFLLLSVALMVIGIAVLVWVSAAYGPNKPEHGIWWDENAKMAVTFTVVLCFAVSVLLASQAALSDSESKDAELDDE</sequence>
<name>A0A0B7JXM8_BIOOC</name>
<reference evidence="5" key="2">
    <citation type="submission" date="2020-10" db="EMBL/GenBank/DDBJ databases">
        <title>High-Quality Genome Resource of Clonostachys rosea strain S41 by Oxford Nanopore Long-Read Sequencing.</title>
        <authorList>
            <person name="Wang H."/>
        </authorList>
    </citation>
    <scope>NUCLEOTIDE SEQUENCE</scope>
    <source>
        <strain evidence="5">S41</strain>
    </source>
</reference>
<organism evidence="4">
    <name type="scientific">Bionectria ochroleuca</name>
    <name type="common">Gliocladium roseum</name>
    <dbReference type="NCBI Taxonomy" id="29856"/>
    <lineage>
        <taxon>Eukaryota</taxon>
        <taxon>Fungi</taxon>
        <taxon>Dikarya</taxon>
        <taxon>Ascomycota</taxon>
        <taxon>Pezizomycotina</taxon>
        <taxon>Sordariomycetes</taxon>
        <taxon>Hypocreomycetidae</taxon>
        <taxon>Hypocreales</taxon>
        <taxon>Bionectriaceae</taxon>
        <taxon>Clonostachys</taxon>
    </lineage>
</organism>
<keyword evidence="2" id="KW-0472">Membrane</keyword>
<feature type="region of interest" description="Disordered" evidence="1">
    <location>
        <begin position="1"/>
        <end position="22"/>
    </location>
</feature>
<evidence type="ECO:0000313" key="5">
    <source>
        <dbReference type="EMBL" id="KAF9748785.1"/>
    </source>
</evidence>
<reference evidence="4" key="1">
    <citation type="submission" date="2015-01" db="EMBL/GenBank/DDBJ databases">
        <authorList>
            <person name="Durling Mikael"/>
        </authorList>
    </citation>
    <scope>NUCLEOTIDE SEQUENCE</scope>
</reference>
<gene>
    <name evidence="4" type="ORF">BN869_000005806_1</name>
    <name evidence="5" type="ORF">IM811_016580</name>
</gene>
<evidence type="ECO:0000256" key="1">
    <source>
        <dbReference type="SAM" id="MobiDB-lite"/>
    </source>
</evidence>
<feature type="transmembrane region" description="Helical" evidence="2">
    <location>
        <begin position="207"/>
        <end position="228"/>
    </location>
</feature>
<evidence type="ECO:0000259" key="3">
    <source>
        <dbReference type="Pfam" id="PF20153"/>
    </source>
</evidence>
<feature type="transmembrane region" description="Helical" evidence="2">
    <location>
        <begin position="66"/>
        <end position="86"/>
    </location>
</feature>
<dbReference type="AlphaFoldDB" id="A0A0B7JXM8"/>
<accession>A0A0B7JXM8</accession>
<feature type="domain" description="DUF6535" evidence="3">
    <location>
        <begin position="96"/>
        <end position="184"/>
    </location>
</feature>
<keyword evidence="2" id="KW-0812">Transmembrane</keyword>
<protein>
    <recommendedName>
        <fullName evidence="3">DUF6535 domain-containing protein</fullName>
    </recommendedName>
</protein>
<dbReference type="Proteomes" id="UP000616885">
    <property type="component" value="Unassembled WGS sequence"/>
</dbReference>
<feature type="transmembrane region" description="Helical" evidence="2">
    <location>
        <begin position="166"/>
        <end position="187"/>
    </location>
</feature>
<evidence type="ECO:0000256" key="2">
    <source>
        <dbReference type="SAM" id="Phobius"/>
    </source>
</evidence>
<dbReference type="Pfam" id="PF20153">
    <property type="entry name" value="DUF6535"/>
    <property type="match status" value="1"/>
</dbReference>
<dbReference type="InterPro" id="IPR045338">
    <property type="entry name" value="DUF6535"/>
</dbReference>
<proteinExistence type="predicted"/>
<dbReference type="EMBL" id="CDPU01000015">
    <property type="protein sequence ID" value="CEO49749.1"/>
    <property type="molecule type" value="Genomic_DNA"/>
</dbReference>
<keyword evidence="2" id="KW-1133">Transmembrane helix</keyword>
<evidence type="ECO:0000313" key="4">
    <source>
        <dbReference type="EMBL" id="CEO49749.1"/>
    </source>
</evidence>
<feature type="transmembrane region" description="Helical" evidence="2">
    <location>
        <begin position="98"/>
        <end position="120"/>
    </location>
</feature>
<dbReference type="EMBL" id="JADCTT010000008">
    <property type="protein sequence ID" value="KAF9748785.1"/>
    <property type="molecule type" value="Genomic_DNA"/>
</dbReference>
<feature type="compositionally biased region" description="Polar residues" evidence="1">
    <location>
        <begin position="1"/>
        <end position="16"/>
    </location>
</feature>